<dbReference type="EMBL" id="OU963906">
    <property type="protein sequence ID" value="CAH0399143.1"/>
    <property type="molecule type" value="Genomic_DNA"/>
</dbReference>
<organism evidence="1 2">
    <name type="scientific">Chilo suppressalis</name>
    <name type="common">Asiatic rice borer moth</name>
    <dbReference type="NCBI Taxonomy" id="168631"/>
    <lineage>
        <taxon>Eukaryota</taxon>
        <taxon>Metazoa</taxon>
        <taxon>Ecdysozoa</taxon>
        <taxon>Arthropoda</taxon>
        <taxon>Hexapoda</taxon>
        <taxon>Insecta</taxon>
        <taxon>Pterygota</taxon>
        <taxon>Neoptera</taxon>
        <taxon>Endopterygota</taxon>
        <taxon>Lepidoptera</taxon>
        <taxon>Glossata</taxon>
        <taxon>Ditrysia</taxon>
        <taxon>Pyraloidea</taxon>
        <taxon>Crambidae</taxon>
        <taxon>Crambinae</taxon>
        <taxon>Chilo</taxon>
    </lineage>
</organism>
<reference evidence="1" key="1">
    <citation type="submission" date="2021-12" db="EMBL/GenBank/DDBJ databases">
        <authorList>
            <person name="King R."/>
        </authorList>
    </citation>
    <scope>NUCLEOTIDE SEQUENCE</scope>
</reference>
<accession>A0ABN8B175</accession>
<gene>
    <name evidence="1" type="ORF">CHILSU_LOCUS2274</name>
</gene>
<evidence type="ECO:0000313" key="1">
    <source>
        <dbReference type="EMBL" id="CAH0399143.1"/>
    </source>
</evidence>
<dbReference type="Proteomes" id="UP001153292">
    <property type="component" value="Chromosome 13"/>
</dbReference>
<name>A0ABN8B175_CHISP</name>
<protein>
    <submittedName>
        <fullName evidence="1">Uncharacterized protein</fullName>
    </submittedName>
</protein>
<proteinExistence type="predicted"/>
<keyword evidence="2" id="KW-1185">Reference proteome</keyword>
<evidence type="ECO:0000313" key="2">
    <source>
        <dbReference type="Proteomes" id="UP001153292"/>
    </source>
</evidence>
<sequence>MKIYKATQGEIAFKMSDVFMLCDITHHQYGSKRDCITSSRFRYTTKPADHPALELNEASQNNLRGLKDLQLQIVDMSYFVAVSEHGNRDVCVVKKTVQGRGRVAFVMAKFLQMKRLEVSAPRRVGGPAKRLLDLNYIMYGSRLDHATSRYVSAG</sequence>